<evidence type="ECO:0000313" key="4">
    <source>
        <dbReference type="Proteomes" id="UP000279470"/>
    </source>
</evidence>
<comment type="caution">
    <text evidence="3">The sequence shown here is derived from an EMBL/GenBank/DDBJ whole genome shotgun (WGS) entry which is preliminary data.</text>
</comment>
<protein>
    <submittedName>
        <fullName evidence="3">Uncharacterized protein</fullName>
    </submittedName>
</protein>
<dbReference type="RefSeq" id="WP_126044300.1">
    <property type="nucleotide sequence ID" value="NZ_RXFM01000008.1"/>
</dbReference>
<name>A0A3R9ZKU3_9RICK</name>
<feature type="transmembrane region" description="Helical" evidence="2">
    <location>
        <begin position="6"/>
        <end position="29"/>
    </location>
</feature>
<keyword evidence="2" id="KW-1133">Transmembrane helix</keyword>
<sequence length="237" mass="26755">MLNKQNVIISGLASIMLTCSFNYIAIAGLGNIDMKKINKNSNISINKPTHLVDSAYKGIAVRNHVTILKNIDALKGHLNNIISSKSFTPSELKDNPQLAKKLQIIRELNAALKIKENDLDILNTFNPYKARLARLYKDHNHRLVKVNDQIEKQNQDHQAEVEAHKLEQTRKLKELDDEIAGLDGKFTTIDQKIKAKELTLDADVSNYFNVQVQPQLVKTINFDRLTIGSLASTISFR</sequence>
<evidence type="ECO:0000256" key="2">
    <source>
        <dbReference type="SAM" id="Phobius"/>
    </source>
</evidence>
<feature type="coiled-coil region" evidence="1">
    <location>
        <begin position="136"/>
        <end position="167"/>
    </location>
</feature>
<evidence type="ECO:0000313" key="3">
    <source>
        <dbReference type="EMBL" id="RST71210.1"/>
    </source>
</evidence>
<keyword evidence="2" id="KW-0472">Membrane</keyword>
<organism evidence="3 4">
    <name type="scientific">Candidatus Aquarickettsia rohweri</name>
    <dbReference type="NCBI Taxonomy" id="2602574"/>
    <lineage>
        <taxon>Bacteria</taxon>
        <taxon>Pseudomonadati</taxon>
        <taxon>Pseudomonadota</taxon>
        <taxon>Alphaproteobacteria</taxon>
        <taxon>Rickettsiales</taxon>
        <taxon>Candidatus Midichloriaceae</taxon>
        <taxon>Candidatus Aquarickettsia</taxon>
    </lineage>
</organism>
<dbReference type="Proteomes" id="UP000279470">
    <property type="component" value="Unassembled WGS sequence"/>
</dbReference>
<keyword evidence="2" id="KW-0812">Transmembrane</keyword>
<keyword evidence="4" id="KW-1185">Reference proteome</keyword>
<evidence type="ECO:0000256" key="1">
    <source>
        <dbReference type="SAM" id="Coils"/>
    </source>
</evidence>
<gene>
    <name evidence="3" type="ORF">EIC27_01000</name>
</gene>
<proteinExistence type="predicted"/>
<accession>A0A3R9ZKU3</accession>
<reference evidence="4" key="1">
    <citation type="submission" date="2018-11" db="EMBL/GenBank/DDBJ databases">
        <title>Phylogenetic, genomic, and biogeographic characterization of a novel and ubiquitous marine invertebrate-associated Rickettsiales parasite, Candidatus Marinoinvertebrata rohwerii, gen. nov., sp. nov.</title>
        <authorList>
            <person name="Klinges J.G."/>
            <person name="Rosales S.M."/>
            <person name="Mcminds R."/>
            <person name="Shaver E.C."/>
            <person name="Shantz A."/>
            <person name="Peters E.C."/>
            <person name="Burkepile D.E."/>
            <person name="Silliman B.R."/>
            <person name="Vega Thurber R.L."/>
        </authorList>
    </citation>
    <scope>NUCLEOTIDE SEQUENCE [LARGE SCALE GENOMIC DNA]</scope>
    <source>
        <strain evidence="4">a_cerv_44</strain>
    </source>
</reference>
<dbReference type="EMBL" id="RXFM01000008">
    <property type="protein sequence ID" value="RST71210.1"/>
    <property type="molecule type" value="Genomic_DNA"/>
</dbReference>
<keyword evidence="1" id="KW-0175">Coiled coil</keyword>
<dbReference type="AlphaFoldDB" id="A0A3R9ZKU3"/>